<name>D3BCB6_HETP5</name>
<dbReference type="EMBL" id="ADBJ01000027">
    <property type="protein sequence ID" value="EFA80906.1"/>
    <property type="molecule type" value="Genomic_DNA"/>
</dbReference>
<organism evidence="1 2">
    <name type="scientific">Heterostelium pallidum (strain ATCC 26659 / Pp 5 / PN500)</name>
    <name type="common">Cellular slime mold</name>
    <name type="synonym">Polysphondylium pallidum</name>
    <dbReference type="NCBI Taxonomy" id="670386"/>
    <lineage>
        <taxon>Eukaryota</taxon>
        <taxon>Amoebozoa</taxon>
        <taxon>Evosea</taxon>
        <taxon>Eumycetozoa</taxon>
        <taxon>Dictyostelia</taxon>
        <taxon>Acytosteliales</taxon>
        <taxon>Acytosteliaceae</taxon>
        <taxon>Heterostelium</taxon>
    </lineage>
</organism>
<dbReference type="InParanoid" id="D3BCB6"/>
<gene>
    <name evidence="1" type="ORF">PPL_06141</name>
</gene>
<dbReference type="RefSeq" id="XP_020433024.1">
    <property type="nucleotide sequence ID" value="XM_020577004.1"/>
</dbReference>
<accession>D3BCB6</accession>
<dbReference type="GeneID" id="31361624"/>
<sequence length="63" mass="7275">MVWLTINAFVLYAGVKRPSVIDVKFVHCIKEVFLSPPHEFVSMHCPWALRTSVFYIRYGSGET</sequence>
<proteinExistence type="predicted"/>
<keyword evidence="2" id="KW-1185">Reference proteome</keyword>
<comment type="caution">
    <text evidence="1">The sequence shown here is derived from an EMBL/GenBank/DDBJ whole genome shotgun (WGS) entry which is preliminary data.</text>
</comment>
<dbReference type="Proteomes" id="UP000001396">
    <property type="component" value="Unassembled WGS sequence"/>
</dbReference>
<evidence type="ECO:0000313" key="1">
    <source>
        <dbReference type="EMBL" id="EFA80906.1"/>
    </source>
</evidence>
<evidence type="ECO:0000313" key="2">
    <source>
        <dbReference type="Proteomes" id="UP000001396"/>
    </source>
</evidence>
<reference evidence="1 2" key="1">
    <citation type="journal article" date="2011" name="Genome Res.">
        <title>Phylogeny-wide analysis of social amoeba genomes highlights ancient origins for complex intercellular communication.</title>
        <authorList>
            <person name="Heidel A.J."/>
            <person name="Lawal H.M."/>
            <person name="Felder M."/>
            <person name="Schilde C."/>
            <person name="Helps N.R."/>
            <person name="Tunggal B."/>
            <person name="Rivero F."/>
            <person name="John U."/>
            <person name="Schleicher M."/>
            <person name="Eichinger L."/>
            <person name="Platzer M."/>
            <person name="Noegel A.A."/>
            <person name="Schaap P."/>
            <person name="Gloeckner G."/>
        </authorList>
    </citation>
    <scope>NUCLEOTIDE SEQUENCE [LARGE SCALE GENOMIC DNA]</scope>
    <source>
        <strain evidence="2">ATCC 26659 / Pp 5 / PN500</strain>
    </source>
</reference>
<protein>
    <submittedName>
        <fullName evidence="1">Uncharacterized protein</fullName>
    </submittedName>
</protein>
<dbReference type="AlphaFoldDB" id="D3BCB6"/>